<dbReference type="PIRSF" id="PIRSF000178">
    <property type="entry name" value="SDH_cyt_b560"/>
    <property type="match status" value="1"/>
</dbReference>
<evidence type="ECO:0000256" key="2">
    <source>
        <dbReference type="ARBA" id="ARBA00022617"/>
    </source>
</evidence>
<evidence type="ECO:0000313" key="9">
    <source>
        <dbReference type="EMBL" id="VAX14450.1"/>
    </source>
</evidence>
<dbReference type="InterPro" id="IPR014314">
    <property type="entry name" value="Succ_DH_cytb556"/>
</dbReference>
<evidence type="ECO:0000256" key="7">
    <source>
        <dbReference type="ARBA" id="ARBA00023136"/>
    </source>
</evidence>
<dbReference type="EMBL" id="UOFZ01000175">
    <property type="protein sequence ID" value="VAX14450.1"/>
    <property type="molecule type" value="Genomic_DNA"/>
</dbReference>
<dbReference type="GO" id="GO:0005886">
    <property type="term" value="C:plasma membrane"/>
    <property type="evidence" value="ECO:0007669"/>
    <property type="project" value="TreeGrafter"/>
</dbReference>
<evidence type="ECO:0000256" key="5">
    <source>
        <dbReference type="ARBA" id="ARBA00022989"/>
    </source>
</evidence>
<evidence type="ECO:0000256" key="1">
    <source>
        <dbReference type="ARBA" id="ARBA00004370"/>
    </source>
</evidence>
<gene>
    <name evidence="9" type="ORF">MNBD_GAMMA24-2289</name>
</gene>
<dbReference type="GO" id="GO:0006099">
    <property type="term" value="P:tricarboxylic acid cycle"/>
    <property type="evidence" value="ECO:0007669"/>
    <property type="project" value="InterPro"/>
</dbReference>
<dbReference type="CDD" id="cd03499">
    <property type="entry name" value="SQR_TypeC_SdhC"/>
    <property type="match status" value="1"/>
</dbReference>
<name>A0A3B1BUM3_9ZZZZ</name>
<evidence type="ECO:0000256" key="8">
    <source>
        <dbReference type="SAM" id="Phobius"/>
    </source>
</evidence>
<dbReference type="InterPro" id="IPR000701">
    <property type="entry name" value="SuccDH_FuR_B_TM-su"/>
</dbReference>
<feature type="transmembrane region" description="Helical" evidence="8">
    <location>
        <begin position="73"/>
        <end position="98"/>
    </location>
</feature>
<evidence type="ECO:0000256" key="6">
    <source>
        <dbReference type="ARBA" id="ARBA00023004"/>
    </source>
</evidence>
<keyword evidence="6" id="KW-0408">Iron</keyword>
<dbReference type="AlphaFoldDB" id="A0A3B1BUM3"/>
<keyword evidence="7 8" id="KW-0472">Membrane</keyword>
<dbReference type="PANTHER" id="PTHR10978">
    <property type="entry name" value="SUCCINATE DEHYDROGENASE CYTOCHROME B560 SUBUNIT"/>
    <property type="match status" value="1"/>
</dbReference>
<keyword evidence="2" id="KW-0349">Heme</keyword>
<dbReference type="Gene3D" id="1.20.1300.10">
    <property type="entry name" value="Fumarate reductase/succinate dehydrogenase, transmembrane subunit"/>
    <property type="match status" value="1"/>
</dbReference>
<feature type="transmembrane region" description="Helical" evidence="8">
    <location>
        <begin position="110"/>
        <end position="133"/>
    </location>
</feature>
<accession>A0A3B1BUM3</accession>
<proteinExistence type="predicted"/>
<sequence>MDETGPLMLTKTHRPKYLNLLKIRLPVTGVASILHRISGVLLFLSIPFIIYALSLSLRSPESFAQVSAYFDNILIRVIALILLYSLVHHFFAGIRFLLLDLDIGAELRTARASALSVILAGLLAFVLIVMGILL</sequence>
<dbReference type="Pfam" id="PF01127">
    <property type="entry name" value="Sdh_cyt"/>
    <property type="match status" value="1"/>
</dbReference>
<dbReference type="GO" id="GO:0009055">
    <property type="term" value="F:electron transfer activity"/>
    <property type="evidence" value="ECO:0007669"/>
    <property type="project" value="InterPro"/>
</dbReference>
<reference evidence="9" key="1">
    <citation type="submission" date="2018-06" db="EMBL/GenBank/DDBJ databases">
        <authorList>
            <person name="Zhirakovskaya E."/>
        </authorList>
    </citation>
    <scope>NUCLEOTIDE SEQUENCE</scope>
</reference>
<evidence type="ECO:0000256" key="3">
    <source>
        <dbReference type="ARBA" id="ARBA00022692"/>
    </source>
</evidence>
<keyword evidence="4" id="KW-0479">Metal-binding</keyword>
<dbReference type="NCBIfam" id="TIGR02970">
    <property type="entry name" value="succ_dehyd_cytB"/>
    <property type="match status" value="1"/>
</dbReference>
<dbReference type="InterPro" id="IPR034804">
    <property type="entry name" value="SQR/QFR_C/D"/>
</dbReference>
<feature type="transmembrane region" description="Helical" evidence="8">
    <location>
        <begin position="33"/>
        <end position="53"/>
    </location>
</feature>
<keyword evidence="3 8" id="KW-0812">Transmembrane</keyword>
<dbReference type="PANTHER" id="PTHR10978:SF5">
    <property type="entry name" value="SUCCINATE DEHYDROGENASE CYTOCHROME B560 SUBUNIT, MITOCHONDRIAL"/>
    <property type="match status" value="1"/>
</dbReference>
<organism evidence="9">
    <name type="scientific">hydrothermal vent metagenome</name>
    <dbReference type="NCBI Taxonomy" id="652676"/>
    <lineage>
        <taxon>unclassified sequences</taxon>
        <taxon>metagenomes</taxon>
        <taxon>ecological metagenomes</taxon>
    </lineage>
</organism>
<dbReference type="SUPFAM" id="SSF81343">
    <property type="entry name" value="Fumarate reductase respiratory complex transmembrane subunits"/>
    <property type="match status" value="1"/>
</dbReference>
<protein>
    <submittedName>
        <fullName evidence="9">Succinate dehydrogenase cytochrome b-556 subunit</fullName>
    </submittedName>
</protein>
<evidence type="ECO:0000256" key="4">
    <source>
        <dbReference type="ARBA" id="ARBA00022723"/>
    </source>
</evidence>
<comment type="subcellular location">
    <subcellularLocation>
        <location evidence="1">Membrane</location>
    </subcellularLocation>
</comment>
<dbReference type="GO" id="GO:0046872">
    <property type="term" value="F:metal ion binding"/>
    <property type="evidence" value="ECO:0007669"/>
    <property type="project" value="UniProtKB-KW"/>
</dbReference>
<keyword evidence="5 8" id="KW-1133">Transmembrane helix</keyword>